<evidence type="ECO:0000313" key="3">
    <source>
        <dbReference type="Proteomes" id="UP001595386"/>
    </source>
</evidence>
<dbReference type="RefSeq" id="WP_379754761.1">
    <property type="nucleotide sequence ID" value="NZ_JBHRSQ010000007.1"/>
</dbReference>
<accession>A0ABV7B373</accession>
<organism evidence="2 3">
    <name type="scientific">Halomonas tibetensis</name>
    <dbReference type="NCBI Taxonomy" id="2259590"/>
    <lineage>
        <taxon>Bacteria</taxon>
        <taxon>Pseudomonadati</taxon>
        <taxon>Pseudomonadota</taxon>
        <taxon>Gammaproteobacteria</taxon>
        <taxon>Oceanospirillales</taxon>
        <taxon>Halomonadaceae</taxon>
        <taxon>Halomonas</taxon>
    </lineage>
</organism>
<gene>
    <name evidence="2" type="ORF">ACFODV_03540</name>
</gene>
<feature type="transmembrane region" description="Helical" evidence="1">
    <location>
        <begin position="30"/>
        <end position="47"/>
    </location>
</feature>
<evidence type="ECO:0000313" key="2">
    <source>
        <dbReference type="EMBL" id="MFC2991103.1"/>
    </source>
</evidence>
<sequence length="100" mass="10861">METLSAKASASASALLAATHSEAERGKTQVINDLIIFSLVAIGSPMLEQLLHHPGGETFNLTMLTPILMITVALMSWHKKPVRKRTASVPETRHLGNFNL</sequence>
<dbReference type="Proteomes" id="UP001595386">
    <property type="component" value="Unassembled WGS sequence"/>
</dbReference>
<keyword evidence="3" id="KW-1185">Reference proteome</keyword>
<keyword evidence="1" id="KW-0812">Transmembrane</keyword>
<evidence type="ECO:0000256" key="1">
    <source>
        <dbReference type="SAM" id="Phobius"/>
    </source>
</evidence>
<reference evidence="3" key="1">
    <citation type="journal article" date="2019" name="Int. J. Syst. Evol. Microbiol.">
        <title>The Global Catalogue of Microorganisms (GCM) 10K type strain sequencing project: providing services to taxonomists for standard genome sequencing and annotation.</title>
        <authorList>
            <consortium name="The Broad Institute Genomics Platform"/>
            <consortium name="The Broad Institute Genome Sequencing Center for Infectious Disease"/>
            <person name="Wu L."/>
            <person name="Ma J."/>
        </authorList>
    </citation>
    <scope>NUCLEOTIDE SEQUENCE [LARGE SCALE GENOMIC DNA]</scope>
    <source>
        <strain evidence="3">KCTC 52660</strain>
    </source>
</reference>
<dbReference type="EMBL" id="JBHRSQ010000007">
    <property type="protein sequence ID" value="MFC2991103.1"/>
    <property type="molecule type" value="Genomic_DNA"/>
</dbReference>
<protein>
    <submittedName>
        <fullName evidence="2">Uncharacterized protein</fullName>
    </submittedName>
</protein>
<proteinExistence type="predicted"/>
<feature type="transmembrane region" description="Helical" evidence="1">
    <location>
        <begin position="59"/>
        <end position="77"/>
    </location>
</feature>
<keyword evidence="1" id="KW-1133">Transmembrane helix</keyword>
<comment type="caution">
    <text evidence="2">The sequence shown here is derived from an EMBL/GenBank/DDBJ whole genome shotgun (WGS) entry which is preliminary data.</text>
</comment>
<keyword evidence="1" id="KW-0472">Membrane</keyword>
<name>A0ABV7B373_9GAMM</name>